<dbReference type="RefSeq" id="WP_116022200.1">
    <property type="nucleotide sequence ID" value="NZ_QTTT01000001.1"/>
</dbReference>
<evidence type="ECO:0000313" key="2">
    <source>
        <dbReference type="Proteomes" id="UP000256661"/>
    </source>
</evidence>
<name>A0A3D9SVG9_9ACTN</name>
<evidence type="ECO:0000313" key="1">
    <source>
        <dbReference type="EMBL" id="REE96574.1"/>
    </source>
</evidence>
<gene>
    <name evidence="1" type="ORF">DFJ69_2012</name>
</gene>
<protein>
    <submittedName>
        <fullName evidence="1">Uncharacterized protein</fullName>
    </submittedName>
</protein>
<dbReference type="Proteomes" id="UP000256661">
    <property type="component" value="Unassembled WGS sequence"/>
</dbReference>
<organism evidence="1 2">
    <name type="scientific">Thermomonospora umbrina</name>
    <dbReference type="NCBI Taxonomy" id="111806"/>
    <lineage>
        <taxon>Bacteria</taxon>
        <taxon>Bacillati</taxon>
        <taxon>Actinomycetota</taxon>
        <taxon>Actinomycetes</taxon>
        <taxon>Streptosporangiales</taxon>
        <taxon>Thermomonosporaceae</taxon>
        <taxon>Thermomonospora</taxon>
    </lineage>
</organism>
<dbReference type="AlphaFoldDB" id="A0A3D9SVG9"/>
<keyword evidence="2" id="KW-1185">Reference proteome</keyword>
<sequence length="113" mass="12736">MAVIAEPDHLWDDIQVIEGERGKSALDAPAVHDILGRRRPAAEEEAEVRERSRFLDREFRRAVATCRAAFGEGPERCWIVDGTGASTLGHLAAIPETDARERHASFRWESERE</sequence>
<accession>A0A3D9SVG9</accession>
<proteinExistence type="predicted"/>
<dbReference type="EMBL" id="QTTT01000001">
    <property type="protein sequence ID" value="REE96574.1"/>
    <property type="molecule type" value="Genomic_DNA"/>
</dbReference>
<reference evidence="1 2" key="1">
    <citation type="submission" date="2018-08" db="EMBL/GenBank/DDBJ databases">
        <title>Sequencing the genomes of 1000 actinobacteria strains.</title>
        <authorList>
            <person name="Klenk H.-P."/>
        </authorList>
    </citation>
    <scope>NUCLEOTIDE SEQUENCE [LARGE SCALE GENOMIC DNA]</scope>
    <source>
        <strain evidence="1 2">DSM 43927</strain>
    </source>
</reference>
<comment type="caution">
    <text evidence="1">The sequence shown here is derived from an EMBL/GenBank/DDBJ whole genome shotgun (WGS) entry which is preliminary data.</text>
</comment>